<comment type="cofactor">
    <cofactor evidence="7 8">
        <name>Mg(2+)</name>
        <dbReference type="ChEBI" id="CHEBI:18420"/>
    </cofactor>
    <text evidence="7 8">Binds 1 Mg(2+) ion per subunit.</text>
</comment>
<dbReference type="CDD" id="cd03319">
    <property type="entry name" value="L-Ala-DL-Glu_epimerase"/>
    <property type="match status" value="1"/>
</dbReference>
<dbReference type="SUPFAM" id="SSF51604">
    <property type="entry name" value="Enolase C-terminal domain-like"/>
    <property type="match status" value="1"/>
</dbReference>
<feature type="binding site" evidence="6">
    <location>
        <position position="321"/>
    </location>
    <ligand>
        <name>substrate</name>
    </ligand>
</feature>
<evidence type="ECO:0000259" key="9">
    <source>
        <dbReference type="SMART" id="SM00922"/>
    </source>
</evidence>
<evidence type="ECO:0000256" key="1">
    <source>
        <dbReference type="ARBA" id="ARBA00008031"/>
    </source>
</evidence>
<reference evidence="10 11" key="1">
    <citation type="submission" date="2016-11" db="EMBL/GenBank/DDBJ databases">
        <authorList>
            <person name="Jaros S."/>
            <person name="Januszkiewicz K."/>
            <person name="Wedrychowicz H."/>
        </authorList>
    </citation>
    <scope>NUCLEOTIDE SEQUENCE [LARGE SCALE GENOMIC DNA]</scope>
    <source>
        <strain evidence="10 11">DSM 8605</strain>
    </source>
</reference>
<dbReference type="GO" id="GO:0006518">
    <property type="term" value="P:peptide metabolic process"/>
    <property type="evidence" value="ECO:0007669"/>
    <property type="project" value="UniProtKB-ARBA"/>
</dbReference>
<sequence length="356" mass="39090">MIIKDITTERIQIPLKKPFKTALRTVRVMENIIVRITTDEDIIGYGAAAPTEVITGDTIGSIINGVDHIKSNLLGRNVEDLEENLHILNNCLIGNTSAKAAIDIGLYDLYAKLYKAPLYKILGNYKKTLHTDITISLNEAEEMARDSIEAINEGYKVLKIKVGKDGKKDLERMKAIRQAVGKDIKLRVDANQGWKPKEAIYAVNNMLDAGVDIEIVEQPVFAKDFKGMKMVTDNVPIPVLADESVFSPEDAMELINMRAADMINIKLMKTGGIYNALKIVSIAESNGIECMIGSMMESKIGVSAAAHLAGAKRTIIDVDLDVPLLCKEEPVNGGIIYNKSEITFNKEFGLGVIGLK</sequence>
<dbReference type="FunFam" id="3.30.390.10:FF:000009">
    <property type="entry name" value="Hydrophobic dipeptide epimerase"/>
    <property type="match status" value="1"/>
</dbReference>
<evidence type="ECO:0000313" key="10">
    <source>
        <dbReference type="EMBL" id="SHH61103.1"/>
    </source>
</evidence>
<dbReference type="Pfam" id="PF02746">
    <property type="entry name" value="MR_MLE_N"/>
    <property type="match status" value="1"/>
</dbReference>
<dbReference type="Proteomes" id="UP000184447">
    <property type="component" value="Unassembled WGS sequence"/>
</dbReference>
<dbReference type="AlphaFoldDB" id="A0A1M5UEL8"/>
<feature type="active site" description="Proton acceptor; specific for (S)-substrate epimerization" evidence="5">
    <location>
        <position position="266"/>
    </location>
</feature>
<feature type="binding site" evidence="7">
    <location>
        <position position="217"/>
    </location>
    <ligand>
        <name>Mg(2+)</name>
        <dbReference type="ChEBI" id="CHEBI:18420"/>
    </ligand>
</feature>
<evidence type="ECO:0000313" key="11">
    <source>
        <dbReference type="Proteomes" id="UP000184447"/>
    </source>
</evidence>
<evidence type="ECO:0000256" key="7">
    <source>
        <dbReference type="PIRSR" id="PIRSR634603-3"/>
    </source>
</evidence>
<feature type="domain" description="Mandelate racemase/muconate lactonizing enzyme C-terminal" evidence="9">
    <location>
        <begin position="140"/>
        <end position="238"/>
    </location>
</feature>
<dbReference type="STRING" id="1121316.SAMN02745207_01730"/>
<dbReference type="InterPro" id="IPR029065">
    <property type="entry name" value="Enolase_C-like"/>
</dbReference>
<feature type="binding site" evidence="6">
    <location>
        <position position="294"/>
    </location>
    <ligand>
        <name>substrate</name>
    </ligand>
</feature>
<evidence type="ECO:0000256" key="6">
    <source>
        <dbReference type="PIRSR" id="PIRSR634603-2"/>
    </source>
</evidence>
<comment type="similarity">
    <text evidence="1 8">Belongs to the mandelate racemase/muconate lactonizing enzyme family.</text>
</comment>
<dbReference type="PANTHER" id="PTHR48073">
    <property type="entry name" value="O-SUCCINYLBENZOATE SYNTHASE-RELATED"/>
    <property type="match status" value="1"/>
</dbReference>
<dbReference type="Pfam" id="PF13378">
    <property type="entry name" value="MR_MLE_C"/>
    <property type="match status" value="1"/>
</dbReference>
<feature type="binding site" evidence="6">
    <location>
        <position position="319"/>
    </location>
    <ligand>
        <name>substrate</name>
    </ligand>
</feature>
<feature type="binding site" evidence="6">
    <location>
        <position position="159"/>
    </location>
    <ligand>
        <name>substrate</name>
    </ligand>
</feature>
<feature type="binding site" evidence="6">
    <location>
        <position position="296"/>
    </location>
    <ligand>
        <name>substrate</name>
    </ligand>
</feature>
<keyword evidence="11" id="KW-1185">Reference proteome</keyword>
<keyword evidence="2 7" id="KW-0479">Metal-binding</keyword>
<dbReference type="InterPro" id="IPR034603">
    <property type="entry name" value="Dipeptide_epimerase"/>
</dbReference>
<dbReference type="SFLD" id="SFLDF00009">
    <property type="entry name" value="o-succinylbenzoate_synthase"/>
    <property type="match status" value="1"/>
</dbReference>
<feature type="binding site" evidence="6">
    <location>
        <position position="24"/>
    </location>
    <ligand>
        <name>substrate</name>
    </ligand>
</feature>
<dbReference type="EC" id="5.1.1.-" evidence="8"/>
<accession>A0A1M5UEL8</accession>
<feature type="binding site" evidence="7">
    <location>
        <position position="242"/>
    </location>
    <ligand>
        <name>Mg(2+)</name>
        <dbReference type="ChEBI" id="CHEBI:18420"/>
    </ligand>
</feature>
<dbReference type="OrthoDB" id="9775391at2"/>
<dbReference type="InterPro" id="IPR036849">
    <property type="entry name" value="Enolase-like_C_sf"/>
</dbReference>
<dbReference type="SUPFAM" id="SSF54826">
    <property type="entry name" value="Enolase N-terminal domain-like"/>
    <property type="match status" value="1"/>
</dbReference>
<keyword evidence="4 8" id="KW-0413">Isomerase</keyword>
<evidence type="ECO:0000256" key="2">
    <source>
        <dbReference type="ARBA" id="ARBA00022723"/>
    </source>
</evidence>
<dbReference type="EMBL" id="FQXM01000007">
    <property type="protein sequence ID" value="SHH61103.1"/>
    <property type="molecule type" value="Genomic_DNA"/>
</dbReference>
<evidence type="ECO:0000256" key="3">
    <source>
        <dbReference type="ARBA" id="ARBA00022842"/>
    </source>
</evidence>
<dbReference type="InterPro" id="IPR029017">
    <property type="entry name" value="Enolase-like_N"/>
</dbReference>
<dbReference type="RefSeq" id="WP_073338032.1">
    <property type="nucleotide sequence ID" value="NZ_FQXM01000007.1"/>
</dbReference>
<keyword evidence="3 7" id="KW-0460">Magnesium</keyword>
<gene>
    <name evidence="10" type="ORF">SAMN02745207_01730</name>
</gene>
<protein>
    <recommendedName>
        <fullName evidence="8">Dipeptide epimerase</fullName>
        <ecNumber evidence="8">5.1.1.-</ecNumber>
    </recommendedName>
</protein>
<dbReference type="Gene3D" id="3.30.390.10">
    <property type="entry name" value="Enolase-like, N-terminal domain"/>
    <property type="match status" value="1"/>
</dbReference>
<dbReference type="PANTHER" id="PTHR48073:SF2">
    <property type="entry name" value="O-SUCCINYLBENZOATE SYNTHASE"/>
    <property type="match status" value="1"/>
</dbReference>
<dbReference type="InterPro" id="IPR013342">
    <property type="entry name" value="Mandelate_racemase_C"/>
</dbReference>
<name>A0A1M5UEL8_9CLOT</name>
<feature type="binding site" evidence="6">
    <location>
        <position position="134"/>
    </location>
    <ligand>
        <name>substrate</name>
    </ligand>
</feature>
<dbReference type="SFLD" id="SFLDF00010">
    <property type="entry name" value="dipeptide_epimerase"/>
    <property type="match status" value="1"/>
</dbReference>
<dbReference type="SFLD" id="SFLDG00180">
    <property type="entry name" value="muconate_cycloisomerase"/>
    <property type="match status" value="2"/>
</dbReference>
<dbReference type="SFLD" id="SFLDS00001">
    <property type="entry name" value="Enolase"/>
    <property type="match status" value="2"/>
</dbReference>
<evidence type="ECO:0000256" key="8">
    <source>
        <dbReference type="RuleBase" id="RU366006"/>
    </source>
</evidence>
<evidence type="ECO:0000256" key="4">
    <source>
        <dbReference type="ARBA" id="ARBA00023235"/>
    </source>
</evidence>
<dbReference type="GO" id="GO:0016855">
    <property type="term" value="F:racemase and epimerase activity, acting on amino acids and derivatives"/>
    <property type="evidence" value="ECO:0007669"/>
    <property type="project" value="UniProtKB-UniRule"/>
</dbReference>
<feature type="binding site" evidence="7">
    <location>
        <position position="189"/>
    </location>
    <ligand>
        <name>Mg(2+)</name>
        <dbReference type="ChEBI" id="CHEBI:18420"/>
    </ligand>
</feature>
<feature type="active site" description="Proton acceptor; specific for (R)-substrate epimerization" evidence="5">
    <location>
        <position position="161"/>
    </location>
</feature>
<evidence type="ECO:0000256" key="5">
    <source>
        <dbReference type="PIRSR" id="PIRSR634603-1"/>
    </source>
</evidence>
<dbReference type="InterPro" id="IPR013341">
    <property type="entry name" value="Mandelate_racemase_N_dom"/>
</dbReference>
<dbReference type="SMART" id="SM00922">
    <property type="entry name" value="MR_MLE"/>
    <property type="match status" value="1"/>
</dbReference>
<organism evidence="10 11">
    <name type="scientific">Clostridium grantii DSM 8605</name>
    <dbReference type="NCBI Taxonomy" id="1121316"/>
    <lineage>
        <taxon>Bacteria</taxon>
        <taxon>Bacillati</taxon>
        <taxon>Bacillota</taxon>
        <taxon>Clostridia</taxon>
        <taxon>Eubacteriales</taxon>
        <taxon>Clostridiaceae</taxon>
        <taxon>Clostridium</taxon>
    </lineage>
</organism>
<proteinExistence type="inferred from homology"/>
<dbReference type="GO" id="GO:0000287">
    <property type="term" value="F:magnesium ion binding"/>
    <property type="evidence" value="ECO:0007669"/>
    <property type="project" value="UniProtKB-ARBA"/>
</dbReference>
<dbReference type="Gene3D" id="3.20.20.120">
    <property type="entry name" value="Enolase-like C-terminal domain"/>
    <property type="match status" value="1"/>
</dbReference>